<evidence type="ECO:0000256" key="1">
    <source>
        <dbReference type="SAM" id="MobiDB-lite"/>
    </source>
</evidence>
<dbReference type="Pfam" id="PF13646">
    <property type="entry name" value="HEAT_2"/>
    <property type="match status" value="2"/>
</dbReference>
<dbReference type="SUPFAM" id="SSF48371">
    <property type="entry name" value="ARM repeat"/>
    <property type="match status" value="1"/>
</dbReference>
<organism evidence="2 3">
    <name type="scientific">Pelomonas lactea</name>
    <dbReference type="NCBI Taxonomy" id="3299030"/>
    <lineage>
        <taxon>Bacteria</taxon>
        <taxon>Pseudomonadati</taxon>
        <taxon>Pseudomonadota</taxon>
        <taxon>Betaproteobacteria</taxon>
        <taxon>Burkholderiales</taxon>
        <taxon>Sphaerotilaceae</taxon>
        <taxon>Roseateles</taxon>
    </lineage>
</organism>
<dbReference type="InterPro" id="IPR004155">
    <property type="entry name" value="PBS_lyase_HEAT"/>
</dbReference>
<reference evidence="2 3" key="1">
    <citation type="submission" date="2024-08" db="EMBL/GenBank/DDBJ databases">
        <authorList>
            <person name="Lu H."/>
        </authorList>
    </citation>
    <scope>NUCLEOTIDE SEQUENCE [LARGE SCALE GENOMIC DNA]</scope>
    <source>
        <strain evidence="2 3">DXS20W</strain>
    </source>
</reference>
<dbReference type="PANTHER" id="PTHR12697">
    <property type="entry name" value="PBS LYASE HEAT-LIKE PROTEIN"/>
    <property type="match status" value="1"/>
</dbReference>
<evidence type="ECO:0000313" key="3">
    <source>
        <dbReference type="Proteomes" id="UP001606302"/>
    </source>
</evidence>
<evidence type="ECO:0000313" key="2">
    <source>
        <dbReference type="EMBL" id="MFG6460947.1"/>
    </source>
</evidence>
<comment type="caution">
    <text evidence="2">The sequence shown here is derived from an EMBL/GenBank/DDBJ whole genome shotgun (WGS) entry which is preliminary data.</text>
</comment>
<dbReference type="Proteomes" id="UP001606302">
    <property type="component" value="Unassembled WGS sequence"/>
</dbReference>
<dbReference type="PANTHER" id="PTHR12697:SF5">
    <property type="entry name" value="DEOXYHYPUSINE HYDROXYLASE"/>
    <property type="match status" value="1"/>
</dbReference>
<dbReference type="Gene3D" id="1.25.10.10">
    <property type="entry name" value="Leucine-rich Repeat Variant"/>
    <property type="match status" value="1"/>
</dbReference>
<accession>A0ABW7GG90</accession>
<dbReference type="SMART" id="SM00567">
    <property type="entry name" value="EZ_HEAT"/>
    <property type="match status" value="3"/>
</dbReference>
<proteinExistence type="predicted"/>
<dbReference type="InterPro" id="IPR016024">
    <property type="entry name" value="ARM-type_fold"/>
</dbReference>
<dbReference type="InterPro" id="IPR011989">
    <property type="entry name" value="ARM-like"/>
</dbReference>
<sequence length="207" mass="22174">MALRKTSPTPLHPVQPRQHPRDLPGLQQQLGDPDPRLRRLAARDLAHYPAAALALGHALSVEADASVREALFTSLGAVAGDGAVQALLPLLRTEDPGLRNGAIEALAAMPLAVAPSIDRLLLDPDDDVRIFAVNLLGELRHPQVPRWLVQVLQQDPHVNVVAAALEVLAEVGSPQELPALQAVRERFGSDAFIDFAAELAISRIEAS</sequence>
<protein>
    <submittedName>
        <fullName evidence="2">HEAT repeat domain-containing protein</fullName>
    </submittedName>
</protein>
<dbReference type="EMBL" id="JBIGHX010000002">
    <property type="protein sequence ID" value="MFG6460947.1"/>
    <property type="molecule type" value="Genomic_DNA"/>
</dbReference>
<dbReference type="RefSeq" id="WP_394509798.1">
    <property type="nucleotide sequence ID" value="NZ_JBIGHX010000002.1"/>
</dbReference>
<gene>
    <name evidence="2" type="ORF">ACG04Q_05135</name>
</gene>
<feature type="region of interest" description="Disordered" evidence="1">
    <location>
        <begin position="1"/>
        <end position="33"/>
    </location>
</feature>
<keyword evidence="3" id="KW-1185">Reference proteome</keyword>
<name>A0ABW7GG90_9BURK</name>